<dbReference type="InterPro" id="IPR051174">
    <property type="entry name" value="Cytochrome_c-type_ET"/>
</dbReference>
<dbReference type="AlphaFoldDB" id="A0A1C3H5D3"/>
<dbReference type="Gene3D" id="1.10.3820.10">
    <property type="entry name" value="Di-heme elbow motif domain"/>
    <property type="match status" value="1"/>
</dbReference>
<dbReference type="GO" id="GO:0046872">
    <property type="term" value="F:metal ion binding"/>
    <property type="evidence" value="ECO:0007669"/>
    <property type="project" value="UniProtKB-KW"/>
</dbReference>
<comment type="subcellular location">
    <subcellularLocation>
        <location evidence="1">Cell envelope</location>
    </subcellularLocation>
</comment>
<dbReference type="Proteomes" id="UP000190837">
    <property type="component" value="Unassembled WGS sequence"/>
</dbReference>
<proteinExistence type="predicted"/>
<reference evidence="9" key="1">
    <citation type="submission" date="2016-04" db="EMBL/GenBank/DDBJ databases">
        <authorList>
            <person name="Tagini F."/>
        </authorList>
    </citation>
    <scope>NUCLEOTIDE SEQUENCE [LARGE SCALE GENOMIC DNA]</scope>
    <source>
        <strain evidence="9">CHUV0807</strain>
    </source>
</reference>
<organism evidence="8 9">
    <name type="scientific">Cardiobacterium hominis</name>
    <dbReference type="NCBI Taxonomy" id="2718"/>
    <lineage>
        <taxon>Bacteria</taxon>
        <taxon>Pseudomonadati</taxon>
        <taxon>Pseudomonadota</taxon>
        <taxon>Gammaproteobacteria</taxon>
        <taxon>Cardiobacteriales</taxon>
        <taxon>Cardiobacteriaceae</taxon>
        <taxon>Cardiobacterium</taxon>
    </lineage>
</organism>
<dbReference type="GO" id="GO:0009055">
    <property type="term" value="F:electron transfer activity"/>
    <property type="evidence" value="ECO:0007669"/>
    <property type="project" value="TreeGrafter"/>
</dbReference>
<protein>
    <submittedName>
        <fullName evidence="8">Cytochrome c-type protein NapC</fullName>
    </submittedName>
</protein>
<dbReference type="EMBL" id="FKLO01000055">
    <property type="protein sequence ID" value="SAM66935.1"/>
    <property type="molecule type" value="Genomic_DNA"/>
</dbReference>
<keyword evidence="2" id="KW-0813">Transport</keyword>
<evidence type="ECO:0000259" key="7">
    <source>
        <dbReference type="Pfam" id="PF03264"/>
    </source>
</evidence>
<name>A0A1C3H5D3_9GAMM</name>
<evidence type="ECO:0000256" key="4">
    <source>
        <dbReference type="ARBA" id="ARBA00022723"/>
    </source>
</evidence>
<keyword evidence="3" id="KW-0349">Heme</keyword>
<evidence type="ECO:0000313" key="8">
    <source>
        <dbReference type="EMBL" id="SAM66935.1"/>
    </source>
</evidence>
<dbReference type="InterPro" id="IPR038266">
    <property type="entry name" value="NapC/NirT_cytc_sf"/>
</dbReference>
<gene>
    <name evidence="8" type="ORF">CHUV0807_1686</name>
</gene>
<keyword evidence="5" id="KW-0249">Electron transport</keyword>
<dbReference type="PANTHER" id="PTHR30333">
    <property type="entry name" value="CYTOCHROME C-TYPE PROTEIN"/>
    <property type="match status" value="1"/>
</dbReference>
<feature type="domain" description="NapC/NirT cytochrome c N-terminal" evidence="7">
    <location>
        <begin position="1"/>
        <end position="131"/>
    </location>
</feature>
<dbReference type="SUPFAM" id="SSF48695">
    <property type="entry name" value="Multiheme cytochromes"/>
    <property type="match status" value="1"/>
</dbReference>
<evidence type="ECO:0000256" key="2">
    <source>
        <dbReference type="ARBA" id="ARBA00022448"/>
    </source>
</evidence>
<dbReference type="PANTHER" id="PTHR30333:SF3">
    <property type="entry name" value="CYTOCHROME C-TYPE PROTEIN TORY"/>
    <property type="match status" value="1"/>
</dbReference>
<evidence type="ECO:0000256" key="6">
    <source>
        <dbReference type="ARBA" id="ARBA00023004"/>
    </source>
</evidence>
<keyword evidence="4" id="KW-0479">Metal-binding</keyword>
<accession>A0A1C3H5D3</accession>
<dbReference type="InterPro" id="IPR005126">
    <property type="entry name" value="NapC/NirT_cyt_c_N"/>
</dbReference>
<keyword evidence="6" id="KW-0408">Iron</keyword>
<dbReference type="Pfam" id="PF03264">
    <property type="entry name" value="Cytochrom_NNT"/>
    <property type="match status" value="1"/>
</dbReference>
<evidence type="ECO:0000256" key="5">
    <source>
        <dbReference type="ARBA" id="ARBA00022982"/>
    </source>
</evidence>
<evidence type="ECO:0000256" key="3">
    <source>
        <dbReference type="ARBA" id="ARBA00022617"/>
    </source>
</evidence>
<sequence length="333" mass="36579">MEKPQKEWMGSKHFSNKFGIQAGCADCHIPHDSDWNYAWTKATTGLQDVFAEMRGGMPDKAAFEAKRGELAKQVWARMKADDSATCRQCHTPGAMDLFAQSEKAAERHRAARDSGETCIDCHRGIAHFPPEFTEGANEAAKHLSELAAHTPTDAKALYPVARLPLYADKDKAVEIANILPTAAMQVTGTDSNMRAVTITGYQQEGAEQVIYARSGKRIISAIVAEDALSRLQNGEYTTDDATGSQWRPVTLTAWVENRNLLADAQPLWDYGNMLNNAYCGGCHAVVPAGHFTANQWPSIVNGMVSRTSMDDAGKTMLTYYLQNHAKDLTGEHK</sequence>
<dbReference type="InterPro" id="IPR036280">
    <property type="entry name" value="Multihaem_cyt_sf"/>
</dbReference>
<evidence type="ECO:0000313" key="9">
    <source>
        <dbReference type="Proteomes" id="UP000190837"/>
    </source>
</evidence>
<evidence type="ECO:0000256" key="1">
    <source>
        <dbReference type="ARBA" id="ARBA00004196"/>
    </source>
</evidence>
<dbReference type="GO" id="GO:0030313">
    <property type="term" value="C:cell envelope"/>
    <property type="evidence" value="ECO:0007669"/>
    <property type="project" value="UniProtKB-SubCell"/>
</dbReference>
<dbReference type="GO" id="GO:0009061">
    <property type="term" value="P:anaerobic respiration"/>
    <property type="evidence" value="ECO:0007669"/>
    <property type="project" value="TreeGrafter"/>
</dbReference>